<evidence type="ECO:0000256" key="1">
    <source>
        <dbReference type="SAM" id="MobiDB-lite"/>
    </source>
</evidence>
<feature type="region of interest" description="Disordered" evidence="1">
    <location>
        <begin position="90"/>
        <end position="145"/>
    </location>
</feature>
<gene>
    <name evidence="3" type="ORF">Mkiyose1413_51670</name>
    <name evidence="2" type="ORF">SRL2020028_38820</name>
</gene>
<reference evidence="3" key="1">
    <citation type="submission" date="2022-08" db="EMBL/GenBank/DDBJ databases">
        <title>Mycobacterium kiyosense sp. nov., scotochromogenic slow-glowing species isolated from respiratory specimens.</title>
        <authorList>
            <person name="Fukano H."/>
            <person name="Kazumi Y."/>
            <person name="Sakagami N."/>
            <person name="Ato M."/>
            <person name="Mitarai S."/>
            <person name="Hoshino Y."/>
        </authorList>
    </citation>
    <scope>NUCLEOTIDE SEQUENCE</scope>
    <source>
        <strain evidence="3">1413</strain>
        <strain evidence="2">SRL2020-028</strain>
    </source>
</reference>
<evidence type="ECO:0000313" key="4">
    <source>
        <dbReference type="Proteomes" id="UP001064782"/>
    </source>
</evidence>
<dbReference type="Proteomes" id="UP001064782">
    <property type="component" value="Unassembled WGS sequence"/>
</dbReference>
<comment type="caution">
    <text evidence="3">The sequence shown here is derived from an EMBL/GenBank/DDBJ whole genome shotgun (WGS) entry which is preliminary data.</text>
</comment>
<sequence>MRAAHREGRNVRPPFVRVMPDEVERYGAAAALVLAHIRYRCESNGPGRVTVAGVRWWRVSYSEFGSEVGLSGSAIRRALERLANSIEVAEHPPREDRRRSYKIASDQTEYESDKPASCHNTNPADHVPNSYDGLSKSTHPPVESDRCTTYRDLGEVTEEGGEAPTVDAELVDEPTKAIEQTGKQLQRISGVPADLSSIPAEPPRYCSRHMPAGTELSCGPCRDARHNYTRWEKRYGAIWDVLHPPPIGKTEAKALGNLLVAERLIARMDSDDTEQPPGPAAAPRYLCNRCRDRGIVLNNDGKPGRVIRVCHCDGGSHPAIEGELTDEQLAYARQLQGQTR</sequence>
<dbReference type="Proteomes" id="UP001165663">
    <property type="component" value="Unassembled WGS sequence"/>
</dbReference>
<accession>A0A9P3V041</accession>
<protein>
    <submittedName>
        <fullName evidence="3">Uncharacterized protein</fullName>
    </submittedName>
</protein>
<keyword evidence="4" id="KW-1185">Reference proteome</keyword>
<proteinExistence type="predicted"/>
<name>A0A9P3V041_9MYCO</name>
<dbReference type="EMBL" id="BRZI01000072">
    <property type="protein sequence ID" value="GLD33284.1"/>
    <property type="molecule type" value="Genomic_DNA"/>
</dbReference>
<evidence type="ECO:0000313" key="2">
    <source>
        <dbReference type="EMBL" id="GLB84626.1"/>
    </source>
</evidence>
<dbReference type="AlphaFoldDB" id="A0A9P3V041"/>
<evidence type="ECO:0000313" key="3">
    <source>
        <dbReference type="EMBL" id="GLD33284.1"/>
    </source>
</evidence>
<organism evidence="3 4">
    <name type="scientific">Mycobacterium kiyosense</name>
    <dbReference type="NCBI Taxonomy" id="2871094"/>
    <lineage>
        <taxon>Bacteria</taxon>
        <taxon>Bacillati</taxon>
        <taxon>Actinomycetota</taxon>
        <taxon>Actinomycetes</taxon>
        <taxon>Mycobacteriales</taxon>
        <taxon>Mycobacteriaceae</taxon>
        <taxon>Mycobacterium</taxon>
    </lineage>
</organism>
<dbReference type="EMBL" id="BRXE01000056">
    <property type="protein sequence ID" value="GLB84626.1"/>
    <property type="molecule type" value="Genomic_DNA"/>
</dbReference>